<gene>
    <name evidence="2" type="ORF">LAESUDRAFT_499830</name>
</gene>
<evidence type="ECO:0000313" key="2">
    <source>
        <dbReference type="EMBL" id="KZT00977.1"/>
    </source>
</evidence>
<dbReference type="GeneID" id="63819734"/>
<dbReference type="Proteomes" id="UP000076871">
    <property type="component" value="Unassembled WGS sequence"/>
</dbReference>
<evidence type="ECO:0000313" key="3">
    <source>
        <dbReference type="Proteomes" id="UP000076871"/>
    </source>
</evidence>
<sequence length="364" mass="41073">MEGADETPIELHPFTKSQRSLWWIIPRSQPEVSSEISKPAPPHDRSTSQSLRTGAQETVANNANGISEWTRQPQSTALQSTRAVTPKPVEQTVAPAQDHQIAGTGMCIPHDPKTTKTTKAYEDVSVLSQTIRNVRANCLRIARDVIAFDSAEIRNTGGAVIQLGKEWQQYMKVFDDAVQYSQAQAVQVLVIMRNMSSVFGEVEQGDRNDLRLELESFISQMKDKQDDVAGVVMRFNELDGISSMVRRVVQNFLDGDIGNPCQNISSNASRYEGRIRRHEMKKFRQDLGETKAAIADISFKTNFIVNIWQTINSDMRAIYTNVRPKSEGNHMFTKLVVKKLSDANNHLVWFLETYVEQVRAVDME</sequence>
<name>A0A165BFZ7_9APHY</name>
<dbReference type="EMBL" id="KV427672">
    <property type="protein sequence ID" value="KZT00977.1"/>
    <property type="molecule type" value="Genomic_DNA"/>
</dbReference>
<organism evidence="2 3">
    <name type="scientific">Laetiporus sulphureus 93-53</name>
    <dbReference type="NCBI Taxonomy" id="1314785"/>
    <lineage>
        <taxon>Eukaryota</taxon>
        <taxon>Fungi</taxon>
        <taxon>Dikarya</taxon>
        <taxon>Basidiomycota</taxon>
        <taxon>Agaricomycotina</taxon>
        <taxon>Agaricomycetes</taxon>
        <taxon>Polyporales</taxon>
        <taxon>Laetiporus</taxon>
    </lineage>
</organism>
<dbReference type="OrthoDB" id="2739860at2759"/>
<proteinExistence type="predicted"/>
<protein>
    <submittedName>
        <fullName evidence="2">Uncharacterized protein</fullName>
    </submittedName>
</protein>
<evidence type="ECO:0000256" key="1">
    <source>
        <dbReference type="SAM" id="MobiDB-lite"/>
    </source>
</evidence>
<accession>A0A165BFZ7</accession>
<dbReference type="InParanoid" id="A0A165BFZ7"/>
<feature type="region of interest" description="Disordered" evidence="1">
    <location>
        <begin position="29"/>
        <end position="53"/>
    </location>
</feature>
<keyword evidence="3" id="KW-1185">Reference proteome</keyword>
<reference evidence="2 3" key="1">
    <citation type="journal article" date="2016" name="Mol. Biol. Evol.">
        <title>Comparative Genomics of Early-Diverging Mushroom-Forming Fungi Provides Insights into the Origins of Lignocellulose Decay Capabilities.</title>
        <authorList>
            <person name="Nagy L.G."/>
            <person name="Riley R."/>
            <person name="Tritt A."/>
            <person name="Adam C."/>
            <person name="Daum C."/>
            <person name="Floudas D."/>
            <person name="Sun H."/>
            <person name="Yadav J.S."/>
            <person name="Pangilinan J."/>
            <person name="Larsson K.H."/>
            <person name="Matsuura K."/>
            <person name="Barry K."/>
            <person name="Labutti K."/>
            <person name="Kuo R."/>
            <person name="Ohm R.A."/>
            <person name="Bhattacharya S.S."/>
            <person name="Shirouzu T."/>
            <person name="Yoshinaga Y."/>
            <person name="Martin F.M."/>
            <person name="Grigoriev I.V."/>
            <person name="Hibbett D.S."/>
        </authorList>
    </citation>
    <scope>NUCLEOTIDE SEQUENCE [LARGE SCALE GENOMIC DNA]</scope>
    <source>
        <strain evidence="2 3">93-53</strain>
    </source>
</reference>
<dbReference type="RefSeq" id="XP_040758717.1">
    <property type="nucleotide sequence ID" value="XM_040902703.1"/>
</dbReference>
<dbReference type="AlphaFoldDB" id="A0A165BFZ7"/>